<organism evidence="2 3">
    <name type="scientific">Nepenthes gracilis</name>
    <name type="common">Slender pitcher plant</name>
    <dbReference type="NCBI Taxonomy" id="150966"/>
    <lineage>
        <taxon>Eukaryota</taxon>
        <taxon>Viridiplantae</taxon>
        <taxon>Streptophyta</taxon>
        <taxon>Embryophyta</taxon>
        <taxon>Tracheophyta</taxon>
        <taxon>Spermatophyta</taxon>
        <taxon>Magnoliopsida</taxon>
        <taxon>eudicotyledons</taxon>
        <taxon>Gunneridae</taxon>
        <taxon>Pentapetalae</taxon>
        <taxon>Caryophyllales</taxon>
        <taxon>Nepenthaceae</taxon>
        <taxon>Nepenthes</taxon>
    </lineage>
</organism>
<evidence type="ECO:0000259" key="1">
    <source>
        <dbReference type="Pfam" id="PF25428"/>
    </source>
</evidence>
<name>A0AAD3XQF3_NEPGR</name>
<dbReference type="PANTHER" id="PTHR37221:SF1">
    <property type="entry name" value="OS02G0582400 PROTEIN"/>
    <property type="match status" value="1"/>
</dbReference>
<dbReference type="PANTHER" id="PTHR37221">
    <property type="entry name" value="OS02G0582400 PROTEIN"/>
    <property type="match status" value="1"/>
</dbReference>
<dbReference type="InterPro" id="IPR057216">
    <property type="entry name" value="DUF7894"/>
</dbReference>
<accession>A0AAD3XQF3</accession>
<sequence length="242" mass="26763">MKVGPKLVFLFNDPEGFGAAIYDAVQPRPNSFFQRSKESFELSLGRYGIEDHKACGDIVHFTDGNGQLSVSMLLMQYCEPPILACAVNEVLGLITEENLLTTMTLTLPFVVPSSKLKSEEKNASMDNKITIYGAQVGPEAEFTHALISKVQGMPPSLQIHYEPLACLLHFVRVLKFPTALLIGQRGQHLSSKAPREELEVVCEMGQILASSFSLCFAEERVKLNLGKSSKLAEEQPWRALYG</sequence>
<gene>
    <name evidence="2" type="ORF">Nepgr_014396</name>
</gene>
<dbReference type="AlphaFoldDB" id="A0AAD3XQF3"/>
<keyword evidence="3" id="KW-1185">Reference proteome</keyword>
<protein>
    <recommendedName>
        <fullName evidence="1">DUF7894 domain-containing protein</fullName>
    </recommendedName>
</protein>
<feature type="domain" description="DUF7894" evidence="1">
    <location>
        <begin position="1"/>
        <end position="242"/>
    </location>
</feature>
<evidence type="ECO:0000313" key="2">
    <source>
        <dbReference type="EMBL" id="GMH12555.1"/>
    </source>
</evidence>
<dbReference type="EMBL" id="BSYO01000012">
    <property type="protein sequence ID" value="GMH12555.1"/>
    <property type="molecule type" value="Genomic_DNA"/>
</dbReference>
<dbReference type="Pfam" id="PF25428">
    <property type="entry name" value="DUF7894"/>
    <property type="match status" value="1"/>
</dbReference>
<evidence type="ECO:0000313" key="3">
    <source>
        <dbReference type="Proteomes" id="UP001279734"/>
    </source>
</evidence>
<proteinExistence type="predicted"/>
<reference evidence="2" key="1">
    <citation type="submission" date="2023-05" db="EMBL/GenBank/DDBJ databases">
        <title>Nepenthes gracilis genome sequencing.</title>
        <authorList>
            <person name="Fukushima K."/>
        </authorList>
    </citation>
    <scope>NUCLEOTIDE SEQUENCE</scope>
    <source>
        <strain evidence="2">SING2019-196</strain>
    </source>
</reference>
<comment type="caution">
    <text evidence="2">The sequence shown here is derived from an EMBL/GenBank/DDBJ whole genome shotgun (WGS) entry which is preliminary data.</text>
</comment>
<dbReference type="Proteomes" id="UP001279734">
    <property type="component" value="Unassembled WGS sequence"/>
</dbReference>